<dbReference type="AlphaFoldDB" id="A0A0F9MBM8"/>
<protein>
    <recommendedName>
        <fullName evidence="2">Bacteriophage Mu GpT domain-containing protein</fullName>
    </recommendedName>
</protein>
<organism evidence="1">
    <name type="scientific">marine sediment metagenome</name>
    <dbReference type="NCBI Taxonomy" id="412755"/>
    <lineage>
        <taxon>unclassified sequences</taxon>
        <taxon>metagenomes</taxon>
        <taxon>ecological metagenomes</taxon>
    </lineage>
</organism>
<name>A0A0F9MBM8_9ZZZZ</name>
<proteinExistence type="predicted"/>
<sequence>MGVKNADLADLIELTLADLPKQEFEVMWDHPEYEFCRIYQNERMEIDGGTSIKRKVMLDPAGGAHYRRLFDTDEPDVEDVMQGIDVPWCQISTDYSWDKVEILRNRNSEKGFINLMKTRRVAKLWGLADLIEERAWKTPTSATDDLYPYGVPYYITFYEADSTINTTDGFNGEFIKYQDGTFSATVAGLNATTYDKWRNYCAVYSNVDNAMLKKFRRAFLKTKFKAPLIINDPASKRNAAKRIYTDVDTSVELQDLADQRDDKHTGGELMGNIRADDSGVVYINRLPVVYIPELDNATATPIYCVNFEKFIPVTQEGYWMVEGEPMIDRSQHTTFTVFLDGSHQNLCINRRAAGFVLHKSE</sequence>
<reference evidence="1" key="1">
    <citation type="journal article" date="2015" name="Nature">
        <title>Complex archaea that bridge the gap between prokaryotes and eukaryotes.</title>
        <authorList>
            <person name="Spang A."/>
            <person name="Saw J.H."/>
            <person name="Jorgensen S.L."/>
            <person name="Zaremba-Niedzwiedzka K."/>
            <person name="Martijn J."/>
            <person name="Lind A.E."/>
            <person name="van Eijk R."/>
            <person name="Schleper C."/>
            <person name="Guy L."/>
            <person name="Ettema T.J."/>
        </authorList>
    </citation>
    <scope>NUCLEOTIDE SEQUENCE</scope>
</reference>
<accession>A0A0F9MBM8</accession>
<dbReference type="EMBL" id="LAZR01009200">
    <property type="protein sequence ID" value="KKM74070.1"/>
    <property type="molecule type" value="Genomic_DNA"/>
</dbReference>
<comment type="caution">
    <text evidence="1">The sequence shown here is derived from an EMBL/GenBank/DDBJ whole genome shotgun (WGS) entry which is preliminary data.</text>
</comment>
<gene>
    <name evidence="1" type="ORF">LCGC14_1404080</name>
</gene>
<evidence type="ECO:0008006" key="2">
    <source>
        <dbReference type="Google" id="ProtNLM"/>
    </source>
</evidence>
<evidence type="ECO:0000313" key="1">
    <source>
        <dbReference type="EMBL" id="KKM74070.1"/>
    </source>
</evidence>